<dbReference type="SMART" id="SM00448">
    <property type="entry name" value="REC"/>
    <property type="match status" value="1"/>
</dbReference>
<dbReference type="InterPro" id="IPR011006">
    <property type="entry name" value="CheY-like_superfamily"/>
</dbReference>
<dbReference type="InterPro" id="IPR013656">
    <property type="entry name" value="PAS_4"/>
</dbReference>
<comment type="caution">
    <text evidence="4">The sequence shown here is derived from an EMBL/GenBank/DDBJ whole genome shotgun (WGS) entry which is preliminary data.</text>
</comment>
<proteinExistence type="predicted"/>
<protein>
    <recommendedName>
        <fullName evidence="3">Response regulatory domain-containing protein</fullName>
    </recommendedName>
</protein>
<reference evidence="4" key="1">
    <citation type="submission" date="2021-02" db="EMBL/GenBank/DDBJ databases">
        <title>Genome sequence of Rhodospirillales sp. strain TMPK1 isolated from soil.</title>
        <authorList>
            <person name="Nakai R."/>
            <person name="Kusada H."/>
            <person name="Tamaki H."/>
        </authorList>
    </citation>
    <scope>NUCLEOTIDE SEQUENCE</scope>
    <source>
        <strain evidence="4">TMPK1</strain>
    </source>
</reference>
<evidence type="ECO:0000313" key="5">
    <source>
        <dbReference type="Proteomes" id="UP000681075"/>
    </source>
</evidence>
<evidence type="ECO:0000313" key="4">
    <source>
        <dbReference type="EMBL" id="GIL40290.1"/>
    </source>
</evidence>
<dbReference type="GO" id="GO:0000160">
    <property type="term" value="P:phosphorelay signal transduction system"/>
    <property type="evidence" value="ECO:0007669"/>
    <property type="project" value="InterPro"/>
</dbReference>
<dbReference type="EMBL" id="BOPV01000001">
    <property type="protein sequence ID" value="GIL40290.1"/>
    <property type="molecule type" value="Genomic_DNA"/>
</dbReference>
<name>A0A8S8XGN4_9PROT</name>
<dbReference type="Pfam" id="PF08448">
    <property type="entry name" value="PAS_4"/>
    <property type="match status" value="1"/>
</dbReference>
<sequence>MREDKTHVRDATRLATDCMTEILIVDDNATNRLILERLVRGIEGDAIVRTFATPDEALLAVRGGDPDLIITDFSMPTMTGAEFVRRCRADPNFHGAIIVVTALRDRATLYESLEAGVADFLSSPVDHRELAIRVRNTLSAARAMKQLAIDRLALGRERALDTVRIEEEVGQRTRRYRDVLDAIIWPVLSVGPDQRVGFANRAFAAMTDKRLDELPGSAMTEILSPLRLERDALRAEAKARRERGPIVIATSMHGGSGAPLNLRLHACPIGDGDNGEIVLLFAPAEATADPAAMLAAALIP</sequence>
<dbReference type="SUPFAM" id="SSF55785">
    <property type="entry name" value="PYP-like sensor domain (PAS domain)"/>
    <property type="match status" value="1"/>
</dbReference>
<dbReference type="PROSITE" id="PS50110">
    <property type="entry name" value="RESPONSE_REGULATORY"/>
    <property type="match status" value="1"/>
</dbReference>
<organism evidence="4 5">
    <name type="scientific">Roseiterribacter gracilis</name>
    <dbReference type="NCBI Taxonomy" id="2812848"/>
    <lineage>
        <taxon>Bacteria</taxon>
        <taxon>Pseudomonadati</taxon>
        <taxon>Pseudomonadota</taxon>
        <taxon>Alphaproteobacteria</taxon>
        <taxon>Rhodospirillales</taxon>
        <taxon>Roseiterribacteraceae</taxon>
        <taxon>Roseiterribacter</taxon>
    </lineage>
</organism>
<dbReference type="InterPro" id="IPR050595">
    <property type="entry name" value="Bact_response_regulator"/>
</dbReference>
<dbReference type="Proteomes" id="UP000681075">
    <property type="component" value="Unassembled WGS sequence"/>
</dbReference>
<accession>A0A8S8XGN4</accession>
<feature type="modified residue" description="4-aspartylphosphate" evidence="2">
    <location>
        <position position="72"/>
    </location>
</feature>
<dbReference type="PANTHER" id="PTHR44591:SF3">
    <property type="entry name" value="RESPONSE REGULATORY DOMAIN-CONTAINING PROTEIN"/>
    <property type="match status" value="1"/>
</dbReference>
<dbReference type="PANTHER" id="PTHR44591">
    <property type="entry name" value="STRESS RESPONSE REGULATOR PROTEIN 1"/>
    <property type="match status" value="1"/>
</dbReference>
<dbReference type="InterPro" id="IPR035965">
    <property type="entry name" value="PAS-like_dom_sf"/>
</dbReference>
<dbReference type="SUPFAM" id="SSF52172">
    <property type="entry name" value="CheY-like"/>
    <property type="match status" value="1"/>
</dbReference>
<gene>
    <name evidence="4" type="ORF">TMPK1_25270</name>
</gene>
<dbReference type="InterPro" id="IPR001789">
    <property type="entry name" value="Sig_transdc_resp-reg_receiver"/>
</dbReference>
<dbReference type="Gene3D" id="3.40.50.2300">
    <property type="match status" value="1"/>
</dbReference>
<evidence type="ECO:0000259" key="3">
    <source>
        <dbReference type="PROSITE" id="PS50110"/>
    </source>
</evidence>
<evidence type="ECO:0000256" key="2">
    <source>
        <dbReference type="PROSITE-ProRule" id="PRU00169"/>
    </source>
</evidence>
<keyword evidence="1 2" id="KW-0597">Phosphoprotein</keyword>
<evidence type="ECO:0000256" key="1">
    <source>
        <dbReference type="ARBA" id="ARBA00022553"/>
    </source>
</evidence>
<dbReference type="AlphaFoldDB" id="A0A8S8XGN4"/>
<dbReference type="Pfam" id="PF00072">
    <property type="entry name" value="Response_reg"/>
    <property type="match status" value="1"/>
</dbReference>
<keyword evidence="5" id="KW-1185">Reference proteome</keyword>
<feature type="domain" description="Response regulatory" evidence="3">
    <location>
        <begin position="21"/>
        <end position="138"/>
    </location>
</feature>
<dbReference type="Gene3D" id="3.30.450.20">
    <property type="entry name" value="PAS domain"/>
    <property type="match status" value="1"/>
</dbReference>